<name>A0A9P0GHB0_PHACE</name>
<dbReference type="OrthoDB" id="7419171at2759"/>
<dbReference type="AlphaFoldDB" id="A0A9P0GHB0"/>
<keyword evidence="1" id="KW-0732">Signal</keyword>
<keyword evidence="5" id="KW-1185">Reference proteome</keyword>
<protein>
    <submittedName>
        <fullName evidence="4">Uncharacterized protein</fullName>
    </submittedName>
</protein>
<dbReference type="GO" id="GO:0005615">
    <property type="term" value="C:extracellular space"/>
    <property type="evidence" value="ECO:0007669"/>
    <property type="project" value="TreeGrafter"/>
</dbReference>
<evidence type="ECO:0000256" key="3">
    <source>
        <dbReference type="ARBA" id="ARBA00060902"/>
    </source>
</evidence>
<dbReference type="EMBL" id="OU896707">
    <property type="protein sequence ID" value="CAH1116025.1"/>
    <property type="molecule type" value="Genomic_DNA"/>
</dbReference>
<dbReference type="InterPro" id="IPR010562">
    <property type="entry name" value="Haemolymph_juvenile_hormone-bd"/>
</dbReference>
<accession>A0A9P0GHB0</accession>
<evidence type="ECO:0000256" key="2">
    <source>
        <dbReference type="ARBA" id="ARBA00023108"/>
    </source>
</evidence>
<dbReference type="Proteomes" id="UP001153737">
    <property type="component" value="Chromosome 1"/>
</dbReference>
<organism evidence="4 5">
    <name type="scientific">Phaedon cochleariae</name>
    <name type="common">Mustard beetle</name>
    <dbReference type="NCBI Taxonomy" id="80249"/>
    <lineage>
        <taxon>Eukaryota</taxon>
        <taxon>Metazoa</taxon>
        <taxon>Ecdysozoa</taxon>
        <taxon>Arthropoda</taxon>
        <taxon>Hexapoda</taxon>
        <taxon>Insecta</taxon>
        <taxon>Pterygota</taxon>
        <taxon>Neoptera</taxon>
        <taxon>Endopterygota</taxon>
        <taxon>Coleoptera</taxon>
        <taxon>Polyphaga</taxon>
        <taxon>Cucujiformia</taxon>
        <taxon>Chrysomeloidea</taxon>
        <taxon>Chrysomelidae</taxon>
        <taxon>Chrysomelinae</taxon>
        <taxon>Chrysomelini</taxon>
        <taxon>Phaedon</taxon>
    </lineage>
</organism>
<dbReference type="FunFam" id="3.15.10.30:FF:000001">
    <property type="entry name" value="Takeout-like protein 1"/>
    <property type="match status" value="1"/>
</dbReference>
<comment type="similarity">
    <text evidence="3">Belongs to the TO family.</text>
</comment>
<dbReference type="SMART" id="SM00700">
    <property type="entry name" value="JHBP"/>
    <property type="match status" value="1"/>
</dbReference>
<dbReference type="InterPro" id="IPR038606">
    <property type="entry name" value="To_sf"/>
</dbReference>
<sequence length="268" mass="30595">MIQWRLHLVIKQLQSLCIVRIVHYKKMEVFGLVVLFLVVVECRKLPSFVEPCLRTNPNITACILHNVELLRPRFLAGIPELFIPPLDPLVLPKASLDSGDQFSASFSDIQIYNALDFQLEKVHLDLEKFSVDLAIMFPSLRIKSRYELDGKLLVLQLKGQGLADGNYTNVYGKIFGTGVPFEKNGKTHYKIEDSKIDIDIGGAHLYFDRIFGDNEELNEQTNKVINENIKDLIGELKPVVIQVIRGFVLGICNRLFDRYTFDELFPNA</sequence>
<dbReference type="PANTHER" id="PTHR11008">
    <property type="entry name" value="PROTEIN TAKEOUT-LIKE PROTEIN"/>
    <property type="match status" value="1"/>
</dbReference>
<evidence type="ECO:0000256" key="1">
    <source>
        <dbReference type="ARBA" id="ARBA00022729"/>
    </source>
</evidence>
<reference evidence="4" key="1">
    <citation type="submission" date="2022-01" db="EMBL/GenBank/DDBJ databases">
        <authorList>
            <person name="King R."/>
        </authorList>
    </citation>
    <scope>NUCLEOTIDE SEQUENCE</scope>
</reference>
<dbReference type="Gene3D" id="3.15.10.30">
    <property type="entry name" value="Haemolymph juvenile hormone binding protein"/>
    <property type="match status" value="1"/>
</dbReference>
<evidence type="ECO:0000313" key="4">
    <source>
        <dbReference type="EMBL" id="CAH1116025.1"/>
    </source>
</evidence>
<reference evidence="4" key="2">
    <citation type="submission" date="2022-10" db="EMBL/GenBank/DDBJ databases">
        <authorList>
            <consortium name="ENA_rothamsted_submissions"/>
            <consortium name="culmorum"/>
            <person name="King R."/>
        </authorList>
    </citation>
    <scope>NUCLEOTIDE SEQUENCE</scope>
</reference>
<keyword evidence="2" id="KW-0090">Biological rhythms</keyword>
<dbReference type="PANTHER" id="PTHR11008:SF14">
    <property type="entry name" value="CIRCADIAN CLOCK-CONTROLLED PROTEIN-LIKE PROTEIN"/>
    <property type="match status" value="1"/>
</dbReference>
<dbReference type="Pfam" id="PF06585">
    <property type="entry name" value="JHBP"/>
    <property type="match status" value="1"/>
</dbReference>
<evidence type="ECO:0000313" key="5">
    <source>
        <dbReference type="Proteomes" id="UP001153737"/>
    </source>
</evidence>
<dbReference type="GO" id="GO:0007623">
    <property type="term" value="P:circadian rhythm"/>
    <property type="evidence" value="ECO:0007669"/>
    <property type="project" value="UniProtKB-ARBA"/>
</dbReference>
<proteinExistence type="inferred from homology"/>
<gene>
    <name evidence="4" type="ORF">PHAECO_LOCUS248</name>
</gene>